<protein>
    <submittedName>
        <fullName evidence="1">Uncharacterized protein</fullName>
    </submittedName>
</protein>
<dbReference type="EMBL" id="CM039177">
    <property type="protein sequence ID" value="KAH9698690.1"/>
    <property type="molecule type" value="Genomic_DNA"/>
</dbReference>
<organism evidence="1 2">
    <name type="scientific">Citrus sinensis</name>
    <name type="common">Sweet orange</name>
    <name type="synonym">Citrus aurantium var. sinensis</name>
    <dbReference type="NCBI Taxonomy" id="2711"/>
    <lineage>
        <taxon>Eukaryota</taxon>
        <taxon>Viridiplantae</taxon>
        <taxon>Streptophyta</taxon>
        <taxon>Embryophyta</taxon>
        <taxon>Tracheophyta</taxon>
        <taxon>Spermatophyta</taxon>
        <taxon>Magnoliopsida</taxon>
        <taxon>eudicotyledons</taxon>
        <taxon>Gunneridae</taxon>
        <taxon>Pentapetalae</taxon>
        <taxon>rosids</taxon>
        <taxon>malvids</taxon>
        <taxon>Sapindales</taxon>
        <taxon>Rutaceae</taxon>
        <taxon>Aurantioideae</taxon>
        <taxon>Citrus</taxon>
    </lineage>
</organism>
<name>A0ACB8IQU3_CITSI</name>
<dbReference type="Proteomes" id="UP000829398">
    <property type="component" value="Chromosome 8"/>
</dbReference>
<accession>A0ACB8IQU3</accession>
<proteinExistence type="predicted"/>
<evidence type="ECO:0000313" key="2">
    <source>
        <dbReference type="Proteomes" id="UP000829398"/>
    </source>
</evidence>
<keyword evidence="2" id="KW-1185">Reference proteome</keyword>
<sequence length="1089" mass="124122">MAMAKIDLEKFNGKNDFNMWKVKMEALLITQGLGDAIEPVTKKEGKETSSSRTPEQAAEIDKKARSTIILSLGDSVIREVAKERTVAELWAKLDRLYMTKSLANRLYIKKRMFTLKMGERSSLDDHIDEFNKVCDTLETIDEGLDEEGKALLLVSSLPQSYSNFVDALMYGRQTLSLDEVKAALNTRGLQQKSGGIQNGEGLIAKGKASKGDGKKKQKQDKNKAKSQNLKCFECHKEGHFKRDCPEIKNKKKNQHGDAATVEEEGYESAGVCVATENIQRGKWILDSGCTFHMSPYKNYFSDYQEIDRGKVMMGNNAVCRIIDLWGPAQTTSLGGNSYFLSIIDDFSRRVWVYVLKHKDQVFEKFKEWKSLVENQTRRKVKKLRTDNGLEFCNQRFNSYCAHEGIARHKTVRMTPQQNGLAERMNRTLMDKVRCMLVQAQLPKSLWAETLLTACYLVNLSPSVALDYKTPFEVWHGVKGYKLWCTDFNPPKCILSRDVIFNEGAALENKKSTRDSQHGENEKTSNQFEVDHIIHKTSKDDGNSGSFSEEQEECTETQTQPQQQQTQLQNYQLTKDRKKRQIRPPQRYGYADLIAYALAASHEIEVDEPENYFEAIHNSHKSEWQKVMDDEIASLHKNNTWELVEKINNRKTVGCKWIFRVKEGLTAAEPRRFKARHASIRVLLALTTVNDMELDQLDVKTAFLHGRLEEEILMTQPEGYIDPKKPDYVCLLKKSLYILKQSPRQWYLRFDEFMISHGYLRCNYDCCVYYKLVKTDLFIYLLLYVDDMLVACKSRTEIEALKQLLNSEFDMKDLGQAKKILGMEIRRNRERGTMFLTQRKYLERVLASFGMTDCKSVKTPLAAHFKLSSLQCPKSDQEKDEMSAVPYANAVGCMMYAMVLTRPDISHALSVVSRYMASPGQDHWQAAKWILRYLKGTLEYGLVYGRSDGKGKGICGFVDADFAGDLDRRRSLSGYMYMFNGCLIDWKASLQHVVALSTTEAEYTAAAEAVKEALWLKGLMAELGSAQKTIEVFCDSSSAIYLSGFNSQAQVLLEHGWFVWLCVGSGNQVVTCDCRLTAADAKGSFYAPGH</sequence>
<reference evidence="2" key="1">
    <citation type="journal article" date="2023" name="Hortic. Res.">
        <title>A chromosome-level phased genome enabling allele-level studies in sweet orange: a case study on citrus Huanglongbing tolerance.</title>
        <authorList>
            <person name="Wu B."/>
            <person name="Yu Q."/>
            <person name="Deng Z."/>
            <person name="Duan Y."/>
            <person name="Luo F."/>
            <person name="Gmitter F. Jr."/>
        </authorList>
    </citation>
    <scope>NUCLEOTIDE SEQUENCE [LARGE SCALE GENOMIC DNA]</scope>
    <source>
        <strain evidence="2">cv. Valencia</strain>
    </source>
</reference>
<gene>
    <name evidence="1" type="ORF">KPL71_024102</name>
</gene>
<evidence type="ECO:0000313" key="1">
    <source>
        <dbReference type="EMBL" id="KAH9698690.1"/>
    </source>
</evidence>
<comment type="caution">
    <text evidence="1">The sequence shown here is derived from an EMBL/GenBank/DDBJ whole genome shotgun (WGS) entry which is preliminary data.</text>
</comment>